<dbReference type="SUPFAM" id="SSF55961">
    <property type="entry name" value="Bet v1-like"/>
    <property type="match status" value="1"/>
</dbReference>
<dbReference type="EMBL" id="CAMGYJ010000007">
    <property type="protein sequence ID" value="CAI0448739.1"/>
    <property type="molecule type" value="Genomic_DNA"/>
</dbReference>
<protein>
    <recommendedName>
        <fullName evidence="1">Bet v I/Major latex protein domain-containing protein</fullName>
    </recommendedName>
</protein>
<proteinExistence type="predicted"/>
<keyword evidence="3" id="KW-1185">Reference proteome</keyword>
<comment type="caution">
    <text evidence="2">The sequence shown here is derived from an EMBL/GenBank/DDBJ whole genome shotgun (WGS) entry which is preliminary data.</text>
</comment>
<dbReference type="Proteomes" id="UP001154282">
    <property type="component" value="Unassembled WGS sequence"/>
</dbReference>
<dbReference type="InterPro" id="IPR051761">
    <property type="entry name" value="MLP-like_ligand-binding"/>
</dbReference>
<dbReference type="InterPro" id="IPR023393">
    <property type="entry name" value="START-like_dom_sf"/>
</dbReference>
<gene>
    <name evidence="2" type="ORF">LITE_LOCUS29921</name>
</gene>
<dbReference type="Gene3D" id="3.30.530.20">
    <property type="match status" value="2"/>
</dbReference>
<dbReference type="InterPro" id="IPR000916">
    <property type="entry name" value="Bet_v_I/MLP"/>
</dbReference>
<name>A0AAV0MRH1_9ROSI</name>
<accession>A0AAV0MRH1</accession>
<sequence>MSLLHGKLEAYVGIRVAADLFHDIFSGRPHHISDMAPEKIKACAVHEGDWGKPGTVINWDYCHGDLMKEYKNFKLVVQATPQSGGEWSLVHWTLEYEKLNEEIPEPFSLLQFVVHTSKDIDDHHTKKK</sequence>
<evidence type="ECO:0000313" key="2">
    <source>
        <dbReference type="EMBL" id="CAI0448739.1"/>
    </source>
</evidence>
<feature type="domain" description="Bet v I/Major latex protein" evidence="1">
    <location>
        <begin position="3"/>
        <end position="127"/>
    </location>
</feature>
<dbReference type="PANTHER" id="PTHR31907">
    <property type="entry name" value="MLP-LIKE PROTEIN 423"/>
    <property type="match status" value="1"/>
</dbReference>
<evidence type="ECO:0000259" key="1">
    <source>
        <dbReference type="SMART" id="SM01037"/>
    </source>
</evidence>
<dbReference type="SMART" id="SM01037">
    <property type="entry name" value="Bet_v_1"/>
    <property type="match status" value="1"/>
</dbReference>
<dbReference type="GO" id="GO:0006952">
    <property type="term" value="P:defense response"/>
    <property type="evidence" value="ECO:0007669"/>
    <property type="project" value="InterPro"/>
</dbReference>
<dbReference type="AlphaFoldDB" id="A0AAV0MRH1"/>
<evidence type="ECO:0000313" key="3">
    <source>
        <dbReference type="Proteomes" id="UP001154282"/>
    </source>
</evidence>
<reference evidence="2" key="1">
    <citation type="submission" date="2022-08" db="EMBL/GenBank/DDBJ databases">
        <authorList>
            <person name="Gutierrez-Valencia J."/>
        </authorList>
    </citation>
    <scope>NUCLEOTIDE SEQUENCE</scope>
</reference>
<dbReference type="Pfam" id="PF00407">
    <property type="entry name" value="Bet_v_1"/>
    <property type="match status" value="1"/>
</dbReference>
<organism evidence="2 3">
    <name type="scientific">Linum tenue</name>
    <dbReference type="NCBI Taxonomy" id="586396"/>
    <lineage>
        <taxon>Eukaryota</taxon>
        <taxon>Viridiplantae</taxon>
        <taxon>Streptophyta</taxon>
        <taxon>Embryophyta</taxon>
        <taxon>Tracheophyta</taxon>
        <taxon>Spermatophyta</taxon>
        <taxon>Magnoliopsida</taxon>
        <taxon>eudicotyledons</taxon>
        <taxon>Gunneridae</taxon>
        <taxon>Pentapetalae</taxon>
        <taxon>rosids</taxon>
        <taxon>fabids</taxon>
        <taxon>Malpighiales</taxon>
        <taxon>Linaceae</taxon>
        <taxon>Linum</taxon>
    </lineage>
</organism>